<feature type="region of interest" description="Disordered" evidence="1">
    <location>
        <begin position="23"/>
        <end position="56"/>
    </location>
</feature>
<feature type="region of interest" description="Disordered" evidence="1">
    <location>
        <begin position="131"/>
        <end position="187"/>
    </location>
</feature>
<gene>
    <name evidence="2" type="ORF">MVEN_00821100</name>
</gene>
<name>A0A8H6YEM6_9AGAR</name>
<dbReference type="Proteomes" id="UP000620124">
    <property type="component" value="Unassembled WGS sequence"/>
</dbReference>
<evidence type="ECO:0000313" key="2">
    <source>
        <dbReference type="EMBL" id="KAF7357752.1"/>
    </source>
</evidence>
<evidence type="ECO:0000313" key="3">
    <source>
        <dbReference type="Proteomes" id="UP000620124"/>
    </source>
</evidence>
<sequence>MSQQSSRYPNVYKGESTEILSLSDSGEDDLFDSDSESSFPTQATKSSKHWVRRQPALSPSDRALCRVLALRHNINASVLSDHFGVARSTVRKAVENKYSQPDNTRKDIEIMSDPNFTEVLNKFLEKQRHFEAKRNKGHRRADNQPTRPSQRSTTKKVPTLAERKTRCPIPPSTSESSNQPSTSMASVSATLPPATAMPGDMFLLTFVANVPLDSFWYEELKKACFTQEKLRGMAGRSKETIEEIIMTIFPQMNQLDRLLFVVAVKDLALR</sequence>
<organism evidence="2 3">
    <name type="scientific">Mycena venus</name>
    <dbReference type="NCBI Taxonomy" id="2733690"/>
    <lineage>
        <taxon>Eukaryota</taxon>
        <taxon>Fungi</taxon>
        <taxon>Dikarya</taxon>
        <taxon>Basidiomycota</taxon>
        <taxon>Agaricomycotina</taxon>
        <taxon>Agaricomycetes</taxon>
        <taxon>Agaricomycetidae</taxon>
        <taxon>Agaricales</taxon>
        <taxon>Marasmiineae</taxon>
        <taxon>Mycenaceae</taxon>
        <taxon>Mycena</taxon>
    </lineage>
</organism>
<feature type="compositionally biased region" description="Polar residues" evidence="1">
    <location>
        <begin position="143"/>
        <end position="156"/>
    </location>
</feature>
<dbReference type="AlphaFoldDB" id="A0A8H6YEM6"/>
<keyword evidence="3" id="KW-1185">Reference proteome</keyword>
<proteinExistence type="predicted"/>
<dbReference type="EMBL" id="JACAZI010000006">
    <property type="protein sequence ID" value="KAF7357752.1"/>
    <property type="molecule type" value="Genomic_DNA"/>
</dbReference>
<feature type="compositionally biased region" description="Acidic residues" evidence="1">
    <location>
        <begin position="25"/>
        <end position="35"/>
    </location>
</feature>
<dbReference type="OrthoDB" id="3055779at2759"/>
<protein>
    <submittedName>
        <fullName evidence="2">Uncharacterized protein</fullName>
    </submittedName>
</protein>
<reference evidence="2" key="1">
    <citation type="submission" date="2020-05" db="EMBL/GenBank/DDBJ databases">
        <title>Mycena genomes resolve the evolution of fungal bioluminescence.</title>
        <authorList>
            <person name="Tsai I.J."/>
        </authorList>
    </citation>
    <scope>NUCLEOTIDE SEQUENCE</scope>
    <source>
        <strain evidence="2">CCC161011</strain>
    </source>
</reference>
<feature type="compositionally biased region" description="Low complexity" evidence="1">
    <location>
        <begin position="172"/>
        <end position="183"/>
    </location>
</feature>
<evidence type="ECO:0000256" key="1">
    <source>
        <dbReference type="SAM" id="MobiDB-lite"/>
    </source>
</evidence>
<accession>A0A8H6YEM6</accession>
<comment type="caution">
    <text evidence="2">The sequence shown here is derived from an EMBL/GenBank/DDBJ whole genome shotgun (WGS) entry which is preliminary data.</text>
</comment>